<protein>
    <submittedName>
        <fullName evidence="2">Uncharacterized protein</fullName>
    </submittedName>
</protein>
<evidence type="ECO:0000256" key="1">
    <source>
        <dbReference type="SAM" id="Coils"/>
    </source>
</evidence>
<evidence type="ECO:0000313" key="3">
    <source>
        <dbReference type="Proteomes" id="UP000288216"/>
    </source>
</evidence>
<dbReference type="PANTHER" id="PTHR35088">
    <property type="entry name" value="COILED-COIL DOMAIN-CONTAINING PROTEIN 178"/>
    <property type="match status" value="1"/>
</dbReference>
<feature type="coiled-coil region" evidence="1">
    <location>
        <begin position="120"/>
        <end position="147"/>
    </location>
</feature>
<organism evidence="2 3">
    <name type="scientific">Scyliorhinus torazame</name>
    <name type="common">Cloudy catshark</name>
    <name type="synonym">Catulus torazame</name>
    <dbReference type="NCBI Taxonomy" id="75743"/>
    <lineage>
        <taxon>Eukaryota</taxon>
        <taxon>Metazoa</taxon>
        <taxon>Chordata</taxon>
        <taxon>Craniata</taxon>
        <taxon>Vertebrata</taxon>
        <taxon>Chondrichthyes</taxon>
        <taxon>Elasmobranchii</taxon>
        <taxon>Galeomorphii</taxon>
        <taxon>Galeoidea</taxon>
        <taxon>Carcharhiniformes</taxon>
        <taxon>Scyliorhinidae</taxon>
        <taxon>Scyliorhinus</taxon>
    </lineage>
</organism>
<evidence type="ECO:0000313" key="2">
    <source>
        <dbReference type="EMBL" id="GCB60730.1"/>
    </source>
</evidence>
<feature type="coiled-coil region" evidence="1">
    <location>
        <begin position="251"/>
        <end position="324"/>
    </location>
</feature>
<reference evidence="2 3" key="1">
    <citation type="journal article" date="2018" name="Nat. Ecol. Evol.">
        <title>Shark genomes provide insights into elasmobranch evolution and the origin of vertebrates.</title>
        <authorList>
            <person name="Hara Y"/>
            <person name="Yamaguchi K"/>
            <person name="Onimaru K"/>
            <person name="Kadota M"/>
            <person name="Koyanagi M"/>
            <person name="Keeley SD"/>
            <person name="Tatsumi K"/>
            <person name="Tanaka K"/>
            <person name="Motone F"/>
            <person name="Kageyama Y"/>
            <person name="Nozu R"/>
            <person name="Adachi N"/>
            <person name="Nishimura O"/>
            <person name="Nakagawa R"/>
            <person name="Tanegashima C"/>
            <person name="Kiyatake I"/>
            <person name="Matsumoto R"/>
            <person name="Murakumo K"/>
            <person name="Nishida K"/>
            <person name="Terakita A"/>
            <person name="Kuratani S"/>
            <person name="Sato K"/>
            <person name="Hyodo S Kuraku.S."/>
        </authorList>
    </citation>
    <scope>NUCLEOTIDE SEQUENCE [LARGE SCALE GENOMIC DNA]</scope>
</reference>
<dbReference type="InterPro" id="IPR038826">
    <property type="entry name" value="CCDC178"/>
</dbReference>
<dbReference type="Proteomes" id="UP000288216">
    <property type="component" value="Unassembled WGS sequence"/>
</dbReference>
<gene>
    <name evidence="2" type="ORF">scyTo_0009225</name>
</gene>
<dbReference type="OrthoDB" id="10010556at2759"/>
<accession>A0A401NIN1</accession>
<feature type="coiled-coil region" evidence="1">
    <location>
        <begin position="399"/>
        <end position="433"/>
    </location>
</feature>
<dbReference type="AlphaFoldDB" id="A0A401NIN1"/>
<dbReference type="PANTHER" id="PTHR35088:SF1">
    <property type="entry name" value="COILED-COIL DOMAIN-CONTAINING PROTEIN 178"/>
    <property type="match status" value="1"/>
</dbReference>
<comment type="caution">
    <text evidence="2">The sequence shown here is derived from an EMBL/GenBank/DDBJ whole genome shotgun (WGS) entry which is preliminary data.</text>
</comment>
<keyword evidence="3" id="KW-1185">Reference proteome</keyword>
<keyword evidence="1" id="KW-0175">Coiled coil</keyword>
<proteinExistence type="predicted"/>
<feature type="coiled-coil region" evidence="1">
    <location>
        <begin position="469"/>
        <end position="546"/>
    </location>
</feature>
<sequence>MSLAFGALLLPQVNEEIALPFVCKVTRHIRELEAKTELWFRQFTASVQSETQKRSPPSEIVNGSAERYVMSAKFNQTLSSDLTSPKLCVEDVGLEGTEHEQTIALQEEARVVLSEIISLMEQLKSECQNTNEGLKAERERVVTLENKIDQLSLWWLQVLPEAVQKEYEVCSQDVHELEYQFEVKANHLKNLQNKIADAEVLNRKLWEDINLMEKLEDQLEEKIVLEWNTISDIVPHQEKVTEIFKKVDWELSKAMQELVDMRAQAQLKEKEMHEELATLERKTAELHNNLIDAKARFDVYIIQEREMQDLLAEAEKLYNLLMNDWADLTQQKSINVENVKQLKIKYAEKQAVISVLTLSCNELRKTISDRTQTGNYELSEQGQVHDKKLRTLTYLGNTNNKIELQIEVFNNDIKASRQERNKIKKEIRQLQEAFKLNNGKLNGIRKQRTQVERSQNAVRAKLSMLTKTVADQEDQMKAEIEKLKKMIKDALIQRAKLQAKAKSEADELVRIRESADKKKENVLKKVAQAQKIVEDIETKFKRFEATHRTHNETFLMLTEKLNGFKGKRELKAENLKNEKKDLQDWLIDGQKEYLDSSNQLKDTLRHIETIQEIFLQKQTLRTRLSKEIEKYKNNIAELQHIEKAAEGPFKQLYKLPATLPVHPPEDV</sequence>
<dbReference type="EMBL" id="BFAA01003708">
    <property type="protein sequence ID" value="GCB60730.1"/>
    <property type="molecule type" value="Genomic_DNA"/>
</dbReference>
<dbReference type="OMA" id="AICHIQD"/>
<name>A0A401NIN1_SCYTO</name>